<dbReference type="PANTHER" id="PTHR11842:SF10">
    <property type="entry name" value="MITOTIC SPINDLE ASSEMBLY CHECKPOINT PROTEIN MAD2B"/>
    <property type="match status" value="1"/>
</dbReference>
<evidence type="ECO:0000313" key="4">
    <source>
        <dbReference type="Proteomes" id="UP001202479"/>
    </source>
</evidence>
<dbReference type="GeneID" id="73378550"/>
<gene>
    <name evidence="3" type="ORF">KGF56_000933</name>
</gene>
<proteinExistence type="inferred from homology"/>
<name>A0AAI9T0C1_9ASCO</name>
<comment type="similarity">
    <text evidence="1">Belongs to the MAD2 family.</text>
</comment>
<dbReference type="GO" id="GO:0016035">
    <property type="term" value="C:zeta DNA polymerase complex"/>
    <property type="evidence" value="ECO:0007669"/>
    <property type="project" value="TreeGrafter"/>
</dbReference>
<feature type="region of interest" description="Disordered" evidence="2">
    <location>
        <begin position="167"/>
        <end position="187"/>
    </location>
</feature>
<accession>A0AAI9T0C1</accession>
<dbReference type="PANTHER" id="PTHR11842">
    <property type="entry name" value="MITOTIC SPINDLE ASSEMBLY CHECKPOINT PROTEIN MAD2"/>
    <property type="match status" value="1"/>
</dbReference>
<dbReference type="RefSeq" id="XP_049181837.1">
    <property type="nucleotide sequence ID" value="XM_049326894.1"/>
</dbReference>
<dbReference type="InterPro" id="IPR045091">
    <property type="entry name" value="Mad2-like"/>
</dbReference>
<dbReference type="InterPro" id="IPR036570">
    <property type="entry name" value="HORMA_dom_sf"/>
</dbReference>
<evidence type="ECO:0000313" key="3">
    <source>
        <dbReference type="EMBL" id="KAI3406092.2"/>
    </source>
</evidence>
<evidence type="ECO:0000256" key="1">
    <source>
        <dbReference type="ARBA" id="ARBA00010348"/>
    </source>
</evidence>
<organism evidence="3 4">
    <name type="scientific">Candida oxycetoniae</name>
    <dbReference type="NCBI Taxonomy" id="497107"/>
    <lineage>
        <taxon>Eukaryota</taxon>
        <taxon>Fungi</taxon>
        <taxon>Dikarya</taxon>
        <taxon>Ascomycota</taxon>
        <taxon>Saccharomycotina</taxon>
        <taxon>Pichiomycetes</taxon>
        <taxon>Debaryomycetaceae</taxon>
        <taxon>Candida/Lodderomyces clade</taxon>
        <taxon>Candida</taxon>
    </lineage>
</organism>
<protein>
    <recommendedName>
        <fullName evidence="5">HORMA domain-containing protein</fullName>
    </recommendedName>
</protein>
<sequence length="256" mass="29507">MARRRSESGTGKPLTVNNFLLVFREFFTAWLNSVLYYNKVYDQLTFDEVKAFDILLYKSRNPHLDKYINDLVLNIINNMIINKSRPNSLQSVSCLVYDTRTDMVMKSYSLVFSQFVTNLSEAIHELREDLEGDTSALLDLPHAPWQEIYAQFQTSLFKHIQELRQETTTSDQTATSSSSSSSSSNTATENDLFFKITVQLDSRIYPTNEGWVRLNEGNTLEESDARAFTLKPVCQLDLDLLCFEVVNKYHTNSELF</sequence>
<dbReference type="Proteomes" id="UP001202479">
    <property type="component" value="Unassembled WGS sequence"/>
</dbReference>
<comment type="caution">
    <text evidence="3">The sequence shown here is derived from an EMBL/GenBank/DDBJ whole genome shotgun (WGS) entry which is preliminary data.</text>
</comment>
<keyword evidence="4" id="KW-1185">Reference proteome</keyword>
<evidence type="ECO:0000256" key="2">
    <source>
        <dbReference type="SAM" id="MobiDB-lite"/>
    </source>
</evidence>
<dbReference type="EMBL" id="JAHUZD010000025">
    <property type="protein sequence ID" value="KAI3406092.2"/>
    <property type="molecule type" value="Genomic_DNA"/>
</dbReference>
<dbReference type="SUPFAM" id="SSF56019">
    <property type="entry name" value="The spindle assembly checkpoint protein mad2"/>
    <property type="match status" value="1"/>
</dbReference>
<dbReference type="Gene3D" id="3.30.900.10">
    <property type="entry name" value="HORMA domain"/>
    <property type="match status" value="1"/>
</dbReference>
<reference evidence="3" key="1">
    <citation type="journal article" date="2022" name="DNA Res.">
        <title>Genome analysis of five recently described species of the CUG-Ser clade uncovers Candida theae as a new hybrid lineage with pathogenic potential in the Candida parapsilosis species complex.</title>
        <authorList>
            <person name="Mixao V."/>
            <person name="Del Olmo V."/>
            <person name="Hegedusova E."/>
            <person name="Saus E."/>
            <person name="Pryszcz L."/>
            <person name="Cillingova A."/>
            <person name="Nosek J."/>
            <person name="Gabaldon T."/>
        </authorList>
    </citation>
    <scope>NUCLEOTIDE SEQUENCE</scope>
    <source>
        <strain evidence="3">CBS 10844</strain>
    </source>
</reference>
<dbReference type="AlphaFoldDB" id="A0AAI9T0C1"/>
<evidence type="ECO:0008006" key="5">
    <source>
        <dbReference type="Google" id="ProtNLM"/>
    </source>
</evidence>